<feature type="domain" description="Metallo-beta-lactamase" evidence="2">
    <location>
        <begin position="7"/>
        <end position="214"/>
    </location>
</feature>
<organism evidence="3 4">
    <name type="scientific">Marisediminicola antarctica</name>
    <dbReference type="NCBI Taxonomy" id="674079"/>
    <lineage>
        <taxon>Bacteria</taxon>
        <taxon>Bacillati</taxon>
        <taxon>Actinomycetota</taxon>
        <taxon>Actinomycetes</taxon>
        <taxon>Micrococcales</taxon>
        <taxon>Microbacteriaceae</taxon>
        <taxon>Marisediminicola</taxon>
    </lineage>
</organism>
<proteinExistence type="predicted"/>
<dbReference type="AlphaFoldDB" id="A0A7L5AM00"/>
<evidence type="ECO:0000313" key="4">
    <source>
        <dbReference type="Proteomes" id="UP000464507"/>
    </source>
</evidence>
<dbReference type="Gene3D" id="3.60.15.10">
    <property type="entry name" value="Ribonuclease Z/Hydroxyacylglutathione hydrolase-like"/>
    <property type="match status" value="1"/>
</dbReference>
<dbReference type="EMBL" id="CP017146">
    <property type="protein sequence ID" value="QHO71112.1"/>
    <property type="molecule type" value="Genomic_DNA"/>
</dbReference>
<evidence type="ECO:0000313" key="3">
    <source>
        <dbReference type="EMBL" id="QHO71112.1"/>
    </source>
</evidence>
<dbReference type="InterPro" id="IPR050855">
    <property type="entry name" value="NDM-1-like"/>
</dbReference>
<name>A0A7L5AM00_9MICO</name>
<feature type="region of interest" description="Disordered" evidence="1">
    <location>
        <begin position="170"/>
        <end position="191"/>
    </location>
</feature>
<keyword evidence="4" id="KW-1185">Reference proteome</keyword>
<sequence length="245" mass="26250">MGVGITSTNVYFVRSDSSWVLIDTAGPNRGAEIRSAAETIFGAGSRPAAILLTHLHATHAGSAHELATEWGLPVYVHPAERPLVSTGYKATEHPTGLLNRLTTQAMSKNTRELDLASIVHAFDPDDGVPGLPDWQCIATPGHTPGHASFFRASDRVLLSGDAVLTVNLNSPAEPSRHRQQVSGPPRFSTWDPHQAAESIERLARLEPRVLAAGHGIPMIGDEVAPALLSFSVETRQVSPARRSET</sequence>
<evidence type="ECO:0000259" key="2">
    <source>
        <dbReference type="SMART" id="SM00849"/>
    </source>
</evidence>
<protein>
    <recommendedName>
        <fullName evidence="2">Metallo-beta-lactamase domain-containing protein</fullName>
    </recommendedName>
</protein>
<dbReference type="CDD" id="cd07721">
    <property type="entry name" value="yflN-like_MBL-fold"/>
    <property type="match status" value="1"/>
</dbReference>
<dbReference type="Pfam" id="PF00753">
    <property type="entry name" value="Lactamase_B"/>
    <property type="match status" value="1"/>
</dbReference>
<evidence type="ECO:0000256" key="1">
    <source>
        <dbReference type="SAM" id="MobiDB-lite"/>
    </source>
</evidence>
<dbReference type="PANTHER" id="PTHR42951">
    <property type="entry name" value="METALLO-BETA-LACTAMASE DOMAIN-CONTAINING"/>
    <property type="match status" value="1"/>
</dbReference>
<accession>A0A7L5AM00</accession>
<dbReference type="InterPro" id="IPR001279">
    <property type="entry name" value="Metallo-B-lactamas"/>
</dbReference>
<dbReference type="SUPFAM" id="SSF56281">
    <property type="entry name" value="Metallo-hydrolase/oxidoreductase"/>
    <property type="match status" value="1"/>
</dbReference>
<dbReference type="InterPro" id="IPR036866">
    <property type="entry name" value="RibonucZ/Hydroxyglut_hydro"/>
</dbReference>
<dbReference type="SMART" id="SM00849">
    <property type="entry name" value="Lactamase_B"/>
    <property type="match status" value="1"/>
</dbReference>
<dbReference type="KEGG" id="mant:BHD05_09715"/>
<dbReference type="Proteomes" id="UP000464507">
    <property type="component" value="Chromosome"/>
</dbReference>
<gene>
    <name evidence="3" type="ORF">BHD05_09715</name>
</gene>
<dbReference type="PANTHER" id="PTHR42951:SF17">
    <property type="entry name" value="METALLO-BETA-LACTAMASE DOMAIN-CONTAINING PROTEIN"/>
    <property type="match status" value="1"/>
</dbReference>
<reference evidence="3 4" key="1">
    <citation type="submission" date="2016-09" db="EMBL/GenBank/DDBJ databases">
        <title>Complete genome sequence of microbes from the polar regions.</title>
        <authorList>
            <person name="Liao L."/>
            <person name="Chen B."/>
        </authorList>
    </citation>
    <scope>NUCLEOTIDE SEQUENCE [LARGE SCALE GENOMIC DNA]</scope>
    <source>
        <strain evidence="3 4">ZS314</strain>
    </source>
</reference>